<dbReference type="EMBL" id="AB853026">
    <property type="protein sequence ID" value="BAO18949.1"/>
    <property type="molecule type" value="Genomic_DNA"/>
</dbReference>
<sequence length="155" mass="17340">MKVKSLLAKAAKCRTQEDANQLLDTLERVFGNARPLAGLDLNNSEACMEDDKPFARFELNHKISDHYITMIRPEIRSGKLVVAVVTNCMLDGKGMASQSWEVVDDMDDVIEATDDQTTDDLVKRAKEQALSNHAELIQRVGVPRLIAEKAARQSW</sequence>
<dbReference type="RefSeq" id="WP_023842492.1">
    <property type="nucleotide sequence ID" value="NC_022995.1"/>
</dbReference>
<accession>V5YNY0</accession>
<geneLocation type="plasmid" evidence="1">
    <name>pM7012</name>
</geneLocation>
<evidence type="ECO:0000313" key="1">
    <source>
        <dbReference type="EMBL" id="BAO18949.1"/>
    </source>
</evidence>
<proteinExistence type="predicted"/>
<organism evidence="1">
    <name type="scientific">Burkholderia sp. M701</name>
    <dbReference type="NCBI Taxonomy" id="326454"/>
    <lineage>
        <taxon>Bacteria</taxon>
        <taxon>Pseudomonadati</taxon>
        <taxon>Pseudomonadota</taxon>
        <taxon>Betaproteobacteria</taxon>
        <taxon>Burkholderiales</taxon>
        <taxon>Burkholderiaceae</taxon>
        <taxon>Burkholderia</taxon>
    </lineage>
</organism>
<keyword evidence="1" id="KW-0614">Plasmid</keyword>
<name>V5YNY0_9BURK</name>
<reference evidence="1" key="1">
    <citation type="journal article" date="2014" name="Microbiology">
        <title>A 2,4-dichlorophenoxyacetic acid degradation plasmid pM7012 discloses distribution of an unclassified megaplasmid group across bacterial species.</title>
        <authorList>
            <person name="Sakai Y."/>
            <person name="Ogawa N."/>
            <person name="Shimomura Y."/>
            <person name="Fujii T."/>
        </authorList>
    </citation>
    <scope>NUCLEOTIDE SEQUENCE</scope>
    <source>
        <strain evidence="1">M701</strain>
    </source>
</reference>
<dbReference type="AlphaFoldDB" id="V5YNY0"/>
<protein>
    <submittedName>
        <fullName evidence="1">Uncharacterized protein</fullName>
    </submittedName>
</protein>
<reference evidence="1" key="2">
    <citation type="submission" date="2024-06" db="EMBL/GenBank/DDBJ databases">
        <authorList>
            <person name="Sakai Y."/>
            <person name="Fujii T."/>
        </authorList>
    </citation>
    <scope>NUCLEOTIDE SEQUENCE</scope>
    <source>
        <strain evidence="1">M701</strain>
        <plasmid evidence="1">pM7012</plasmid>
    </source>
</reference>